<evidence type="ECO:0000313" key="9">
    <source>
        <dbReference type="EMBL" id="RKD88236.1"/>
    </source>
</evidence>
<dbReference type="InterPro" id="IPR037066">
    <property type="entry name" value="Plug_dom_sf"/>
</dbReference>
<dbReference type="NCBIfam" id="TIGR04056">
    <property type="entry name" value="OMP_RagA_SusC"/>
    <property type="match status" value="1"/>
</dbReference>
<keyword evidence="6 7" id="KW-0998">Cell outer membrane</keyword>
<evidence type="ECO:0000256" key="5">
    <source>
        <dbReference type="ARBA" id="ARBA00023136"/>
    </source>
</evidence>
<dbReference type="EMBL" id="RAPN01000002">
    <property type="protein sequence ID" value="RKD88236.1"/>
    <property type="molecule type" value="Genomic_DNA"/>
</dbReference>
<dbReference type="GO" id="GO:0009279">
    <property type="term" value="C:cell outer membrane"/>
    <property type="evidence" value="ECO:0007669"/>
    <property type="project" value="UniProtKB-SubCell"/>
</dbReference>
<keyword evidence="10" id="KW-1185">Reference proteome</keyword>
<accession>A0A419VYF0</accession>
<dbReference type="PROSITE" id="PS52016">
    <property type="entry name" value="TONB_DEPENDENT_REC_3"/>
    <property type="match status" value="1"/>
</dbReference>
<dbReference type="InterPro" id="IPR039426">
    <property type="entry name" value="TonB-dep_rcpt-like"/>
</dbReference>
<dbReference type="InterPro" id="IPR012910">
    <property type="entry name" value="Plug_dom"/>
</dbReference>
<evidence type="ECO:0000256" key="2">
    <source>
        <dbReference type="ARBA" id="ARBA00022448"/>
    </source>
</evidence>
<dbReference type="InterPro" id="IPR008969">
    <property type="entry name" value="CarboxyPept-like_regulatory"/>
</dbReference>
<dbReference type="InterPro" id="IPR023997">
    <property type="entry name" value="TonB-dep_OMP_SusC/RagA_CS"/>
</dbReference>
<dbReference type="SUPFAM" id="SSF49464">
    <property type="entry name" value="Carboxypeptidase regulatory domain-like"/>
    <property type="match status" value="1"/>
</dbReference>
<dbReference type="NCBIfam" id="TIGR04057">
    <property type="entry name" value="SusC_RagA_signa"/>
    <property type="match status" value="1"/>
</dbReference>
<keyword evidence="3 7" id="KW-1134">Transmembrane beta strand</keyword>
<dbReference type="InterPro" id="IPR023996">
    <property type="entry name" value="TonB-dep_OMP_SusC/RagA"/>
</dbReference>
<keyword evidence="4 7" id="KW-0812">Transmembrane</keyword>
<dbReference type="InterPro" id="IPR036942">
    <property type="entry name" value="Beta-barrel_TonB_sf"/>
</dbReference>
<protein>
    <submittedName>
        <fullName evidence="9">TonB-linked SusC/RagA family outer membrane protein</fullName>
    </submittedName>
</protein>
<dbReference type="SUPFAM" id="SSF56935">
    <property type="entry name" value="Porins"/>
    <property type="match status" value="1"/>
</dbReference>
<keyword evidence="5 7" id="KW-0472">Membrane</keyword>
<evidence type="ECO:0000256" key="4">
    <source>
        <dbReference type="ARBA" id="ARBA00022692"/>
    </source>
</evidence>
<dbReference type="Gene3D" id="2.170.130.10">
    <property type="entry name" value="TonB-dependent receptor, plug domain"/>
    <property type="match status" value="1"/>
</dbReference>
<name>A0A419VYF0_9BACT</name>
<comment type="caution">
    <text evidence="9">The sequence shown here is derived from an EMBL/GenBank/DDBJ whole genome shotgun (WGS) entry which is preliminary data.</text>
</comment>
<evidence type="ECO:0000256" key="1">
    <source>
        <dbReference type="ARBA" id="ARBA00004571"/>
    </source>
</evidence>
<dbReference type="FunFam" id="2.60.40.1120:FF:000003">
    <property type="entry name" value="Outer membrane protein Omp121"/>
    <property type="match status" value="1"/>
</dbReference>
<evidence type="ECO:0000259" key="8">
    <source>
        <dbReference type="Pfam" id="PF07715"/>
    </source>
</evidence>
<organism evidence="9 10">
    <name type="scientific">Mangrovibacterium diazotrophicum</name>
    <dbReference type="NCBI Taxonomy" id="1261403"/>
    <lineage>
        <taxon>Bacteria</taxon>
        <taxon>Pseudomonadati</taxon>
        <taxon>Bacteroidota</taxon>
        <taxon>Bacteroidia</taxon>
        <taxon>Marinilabiliales</taxon>
        <taxon>Prolixibacteraceae</taxon>
        <taxon>Mangrovibacterium</taxon>
    </lineage>
</organism>
<comment type="subcellular location">
    <subcellularLocation>
        <location evidence="1 7">Cell outer membrane</location>
        <topology evidence="1 7">Multi-pass membrane protein</topology>
    </subcellularLocation>
</comment>
<gene>
    <name evidence="9" type="ORF">BC643_3381</name>
</gene>
<comment type="similarity">
    <text evidence="7">Belongs to the TonB-dependent receptor family.</text>
</comment>
<reference evidence="9 10" key="1">
    <citation type="submission" date="2018-09" db="EMBL/GenBank/DDBJ databases">
        <title>Genomic Encyclopedia of Archaeal and Bacterial Type Strains, Phase II (KMG-II): from individual species to whole genera.</title>
        <authorList>
            <person name="Goeker M."/>
        </authorList>
    </citation>
    <scope>NUCLEOTIDE SEQUENCE [LARGE SCALE GENOMIC DNA]</scope>
    <source>
        <strain evidence="9 10">DSM 27148</strain>
    </source>
</reference>
<dbReference type="Gene3D" id="2.40.170.20">
    <property type="entry name" value="TonB-dependent receptor, beta-barrel domain"/>
    <property type="match status" value="1"/>
</dbReference>
<keyword evidence="2 7" id="KW-0813">Transport</keyword>
<dbReference type="Pfam" id="PF07715">
    <property type="entry name" value="Plug"/>
    <property type="match status" value="1"/>
</dbReference>
<dbReference type="Proteomes" id="UP000283387">
    <property type="component" value="Unassembled WGS sequence"/>
</dbReference>
<dbReference type="Pfam" id="PF13715">
    <property type="entry name" value="CarbopepD_reg_2"/>
    <property type="match status" value="1"/>
</dbReference>
<dbReference type="Gene3D" id="2.60.40.1120">
    <property type="entry name" value="Carboxypeptidase-like, regulatory domain"/>
    <property type="match status" value="1"/>
</dbReference>
<dbReference type="AlphaFoldDB" id="A0A419VYF0"/>
<sequence length="1155" mass="128028">MNRCEVWDHHAFKKVFLMMRIALIFMLVCVFESFALDSYTQSSKISITQQNAQLEEILMQIESQTMYRFAYNRSELDLTRKYSLNTNGADIREALQDLFKDGSVNYTIMDRQVVLSPGNVKGGVAQDLKITGKVKSRSGEPLPGVTIVVKGTTKGTITDIDGVYSLPDVPANATLLFSFMGMEPQEVLVGGRTVIDVVMQEGTIGLEEVVAVGYGSVKKTNLTTAQVSVSTEQMEKTVNTTMEQAIQGRAAGVYVTQNSGQPGGGMSMVIRGVSTINGSTEPLYVIDGLQVEGSSVSYGNTSSSNPLAGINPSDIEDVQILQGPSATAVYGSRATNGVVIITTKRGKRGTADIAYNFSYSVQMTPQHLDVMNLREYAQMVKEFHAIAGGTTPEEFLDPSILGEGTNWQEELFKNAPMQKHQLSVSGAGEFSTYYISGEMLNQEGVAIGSEFKRYNLRINTSQEPRKWLHLSETANFRQIREALTTTSEGVISNALQNTPQVPVRNIDGSWGGFETKEGSNQYAPVNPIAIASLRTNENVRRELNGGFSLNADIVKGLVFRTSVNGSYNTQNAIYFNPKMKIGWYVNDRASFSDFTSVSTFYSWEQQLTYDRKFGDHSLDATVLHEYKEGTWKQNTGYREGFLTNDILDLNAGDEATSVASGGSNSWAMESYMFRLRYDYDERYILQGSIRGDGSSNFGANNRWGYFPAGSVAWRISNESWFNIPFMNELKFRFETGLTGNSGWGSGIYSPMQTTATEWGTGFSPSKIANPDLKWEETLTNNIGFNIHLFDNRIQIEGDLYEKKTKNLIFDASQPGFMGGSGNGGAGPPTVNSGEIKNRGWAFSLTSTNIQTHNFRWDMNFNISGVNTKVESLNSELGFFDRTSWWMNNWTQRTAVGQSPWMFMGYKYDGLFQSVDEIYNSVIPTDSNGNRLDISEDGVWVGDVKYKNVGGEDGAEGVVDVNDRTYIGNPWPKFFGGFTNNFAFKGFDLSVLITFNYGNDIYNYVRMVNSNPSQINLGRNLMADAADYAQIATTEAGDVYIVNADTDLPRISYGPNGNWTRFSSRWVEDGSFVKLKNITLGYTVPKSFLTKVKYIQNCRLAVSAQNLYTLTKYTGYDPEVGSYVGSNASSANQAIGIDTGRYPLTPTYTFNLILNF</sequence>
<feature type="domain" description="TonB-dependent receptor plug" evidence="8">
    <location>
        <begin position="223"/>
        <end position="338"/>
    </location>
</feature>
<evidence type="ECO:0000256" key="7">
    <source>
        <dbReference type="PROSITE-ProRule" id="PRU01360"/>
    </source>
</evidence>
<proteinExistence type="inferred from homology"/>
<evidence type="ECO:0000256" key="6">
    <source>
        <dbReference type="ARBA" id="ARBA00023237"/>
    </source>
</evidence>
<evidence type="ECO:0000313" key="10">
    <source>
        <dbReference type="Proteomes" id="UP000283387"/>
    </source>
</evidence>
<evidence type="ECO:0000256" key="3">
    <source>
        <dbReference type="ARBA" id="ARBA00022452"/>
    </source>
</evidence>